<evidence type="ECO:0000256" key="5">
    <source>
        <dbReference type="SAM" id="Phobius"/>
    </source>
</evidence>
<evidence type="ECO:0000256" key="3">
    <source>
        <dbReference type="ARBA" id="ARBA00022989"/>
    </source>
</evidence>
<dbReference type="PROSITE" id="PS50850">
    <property type="entry name" value="MFS"/>
    <property type="match status" value="1"/>
</dbReference>
<feature type="transmembrane region" description="Helical" evidence="5">
    <location>
        <begin position="362"/>
        <end position="382"/>
    </location>
</feature>
<name>A0A1G1WBF2_9BACT</name>
<dbReference type="Gene3D" id="1.20.1250.20">
    <property type="entry name" value="MFS general substrate transporter like domains"/>
    <property type="match status" value="2"/>
</dbReference>
<protein>
    <submittedName>
        <fullName evidence="7">MFS transporter</fullName>
    </submittedName>
</protein>
<organism evidence="7 8">
    <name type="scientific">Candidatus Woykebacteria bacterium RBG_13_40_7b</name>
    <dbReference type="NCBI Taxonomy" id="1802594"/>
    <lineage>
        <taxon>Bacteria</taxon>
        <taxon>Candidatus Woykeibacteriota</taxon>
    </lineage>
</organism>
<feature type="transmembrane region" description="Helical" evidence="5">
    <location>
        <begin position="333"/>
        <end position="356"/>
    </location>
</feature>
<dbReference type="GO" id="GO:0016020">
    <property type="term" value="C:membrane"/>
    <property type="evidence" value="ECO:0007669"/>
    <property type="project" value="UniProtKB-SubCell"/>
</dbReference>
<reference evidence="7 8" key="1">
    <citation type="journal article" date="2016" name="Nat. Commun.">
        <title>Thousands of microbial genomes shed light on interconnected biogeochemical processes in an aquifer system.</title>
        <authorList>
            <person name="Anantharaman K."/>
            <person name="Brown C.T."/>
            <person name="Hug L.A."/>
            <person name="Sharon I."/>
            <person name="Castelle C.J."/>
            <person name="Probst A.J."/>
            <person name="Thomas B.C."/>
            <person name="Singh A."/>
            <person name="Wilkins M.J."/>
            <person name="Karaoz U."/>
            <person name="Brodie E.L."/>
            <person name="Williams K.H."/>
            <person name="Hubbard S.S."/>
            <person name="Banfield J.F."/>
        </authorList>
    </citation>
    <scope>NUCLEOTIDE SEQUENCE [LARGE SCALE GENOMIC DNA]</scope>
</reference>
<feature type="transmembrane region" description="Helical" evidence="5">
    <location>
        <begin position="275"/>
        <end position="291"/>
    </location>
</feature>
<feature type="transmembrane region" description="Helical" evidence="5">
    <location>
        <begin position="34"/>
        <end position="53"/>
    </location>
</feature>
<feature type="domain" description="Major facilitator superfamily (MFS) profile" evidence="6">
    <location>
        <begin position="9"/>
        <end position="387"/>
    </location>
</feature>
<gene>
    <name evidence="7" type="ORF">A2Y57_02520</name>
</gene>
<feature type="transmembrane region" description="Helical" evidence="5">
    <location>
        <begin position="202"/>
        <end position="223"/>
    </location>
</feature>
<proteinExistence type="predicted"/>
<dbReference type="InterPro" id="IPR036259">
    <property type="entry name" value="MFS_trans_sf"/>
</dbReference>
<comment type="caution">
    <text evidence="7">The sequence shown here is derived from an EMBL/GenBank/DDBJ whole genome shotgun (WGS) entry which is preliminary data.</text>
</comment>
<dbReference type="AlphaFoldDB" id="A0A1G1WBF2"/>
<dbReference type="SUPFAM" id="SSF103473">
    <property type="entry name" value="MFS general substrate transporter"/>
    <property type="match status" value="1"/>
</dbReference>
<dbReference type="PANTHER" id="PTHR23518">
    <property type="entry name" value="C-METHYLTRANSFERASE"/>
    <property type="match status" value="1"/>
</dbReference>
<feature type="transmembrane region" description="Helical" evidence="5">
    <location>
        <begin position="167"/>
        <end position="190"/>
    </location>
</feature>
<evidence type="ECO:0000256" key="2">
    <source>
        <dbReference type="ARBA" id="ARBA00022692"/>
    </source>
</evidence>
<dbReference type="Pfam" id="PF07690">
    <property type="entry name" value="MFS_1"/>
    <property type="match status" value="1"/>
</dbReference>
<evidence type="ECO:0000256" key="1">
    <source>
        <dbReference type="ARBA" id="ARBA00004141"/>
    </source>
</evidence>
<dbReference type="EMBL" id="MHCQ01000004">
    <property type="protein sequence ID" value="OGY25018.1"/>
    <property type="molecule type" value="Genomic_DNA"/>
</dbReference>
<dbReference type="InterPro" id="IPR011701">
    <property type="entry name" value="MFS"/>
</dbReference>
<dbReference type="PANTHER" id="PTHR23518:SF2">
    <property type="entry name" value="MAJOR FACILITATOR SUPERFAMILY TRANSPORTER"/>
    <property type="match status" value="1"/>
</dbReference>
<feature type="transmembrane region" description="Helical" evidence="5">
    <location>
        <begin position="297"/>
        <end position="321"/>
    </location>
</feature>
<keyword evidence="3 5" id="KW-1133">Transmembrane helix</keyword>
<evidence type="ECO:0000313" key="8">
    <source>
        <dbReference type="Proteomes" id="UP000177103"/>
    </source>
</evidence>
<dbReference type="InterPro" id="IPR020846">
    <property type="entry name" value="MFS_dom"/>
</dbReference>
<sequence length="392" mass="42505">MKIFGFSKNVFFLGLVSLLNDASSEMIYPLIPLFLTQVLGASLATVGIIEGIAESTAAILKTFSGYLSDKIGRRKGLTVIGYSLSAISKPILSVATSPLHVLLVRFSDRVGKGIRTAPRDALVSFSANKKNLGKSFGFHRAMDNLGATIGPLLAFVLLVLFHNNFRLIFLLSFVASAIAVVVLIVFVKEVKLKKSTVEMPKISWSIFSLRFYVFLLAILIFSLGNSSDAFLVLRAKNLGMSLFLIPVAYAVFNIVYSIFSTPLGAFSDKIGRRKTLTFGFLIFALVYFGFGQADAQIFIWPLFALYGIYAAATEGVIRAYTADLVGEKIRGTAYGLLNGTIGIALLPASVVAGFLWDRVSPSAPFYYGATLALLALLVLLFVPQQLKSKGNV</sequence>
<dbReference type="InterPro" id="IPR005829">
    <property type="entry name" value="Sugar_transporter_CS"/>
</dbReference>
<evidence type="ECO:0000256" key="4">
    <source>
        <dbReference type="ARBA" id="ARBA00023136"/>
    </source>
</evidence>
<keyword evidence="2 5" id="KW-0812">Transmembrane</keyword>
<keyword evidence="4 5" id="KW-0472">Membrane</keyword>
<dbReference type="CDD" id="cd17370">
    <property type="entry name" value="MFS_MJ1317_like"/>
    <property type="match status" value="1"/>
</dbReference>
<feature type="transmembrane region" description="Helical" evidence="5">
    <location>
        <begin position="144"/>
        <end position="161"/>
    </location>
</feature>
<dbReference type="GO" id="GO:0022857">
    <property type="term" value="F:transmembrane transporter activity"/>
    <property type="evidence" value="ECO:0007669"/>
    <property type="project" value="InterPro"/>
</dbReference>
<accession>A0A1G1WBF2</accession>
<dbReference type="Proteomes" id="UP000177103">
    <property type="component" value="Unassembled WGS sequence"/>
</dbReference>
<evidence type="ECO:0000313" key="7">
    <source>
        <dbReference type="EMBL" id="OGY25018.1"/>
    </source>
</evidence>
<comment type="subcellular location">
    <subcellularLocation>
        <location evidence="1">Membrane</location>
        <topology evidence="1">Multi-pass membrane protein</topology>
    </subcellularLocation>
</comment>
<evidence type="ECO:0000259" key="6">
    <source>
        <dbReference type="PROSITE" id="PS50850"/>
    </source>
</evidence>
<dbReference type="PROSITE" id="PS00216">
    <property type="entry name" value="SUGAR_TRANSPORT_1"/>
    <property type="match status" value="2"/>
</dbReference>
<feature type="transmembrane region" description="Helical" evidence="5">
    <location>
        <begin position="243"/>
        <end position="263"/>
    </location>
</feature>